<reference evidence="2" key="1">
    <citation type="submission" date="2023-07" db="EMBL/GenBank/DDBJ databases">
        <title>Dyadobacter sp. nov 'subterranea' isolated from contaminted grondwater.</title>
        <authorList>
            <person name="Szabo I."/>
            <person name="Al-Omari J."/>
            <person name="Szerdahelyi S.G."/>
            <person name="Rado J."/>
        </authorList>
    </citation>
    <scope>NUCLEOTIDE SEQUENCE [LARGE SCALE GENOMIC DNA]</scope>
    <source>
        <strain evidence="2">UP-52</strain>
    </source>
</reference>
<keyword evidence="2" id="KW-1185">Reference proteome</keyword>
<evidence type="ECO:0000313" key="2">
    <source>
        <dbReference type="Proteomes" id="UP000634134"/>
    </source>
</evidence>
<proteinExistence type="predicted"/>
<dbReference type="EMBL" id="JACYGY010000001">
    <property type="protein sequence ID" value="MBE9462523.1"/>
    <property type="molecule type" value="Genomic_DNA"/>
</dbReference>
<sequence length="122" mass="14302">MPQPVNLNKSRLQEIKVFLNKIGETNESTEYSTDQEYIVQSIIELAKIKGRQAIVDDFDTAYIHHLITIQKWVEELKLIADEAINDLNHQERHSLFEKKIMEMNGYDVEQFIGYLKHDGLLK</sequence>
<gene>
    <name evidence="1" type="ORF">IEE83_11580</name>
</gene>
<dbReference type="RefSeq" id="WP_194120721.1">
    <property type="nucleotide sequence ID" value="NZ_JACYGY010000001.1"/>
</dbReference>
<dbReference type="Proteomes" id="UP000634134">
    <property type="component" value="Unassembled WGS sequence"/>
</dbReference>
<comment type="caution">
    <text evidence="1">The sequence shown here is derived from an EMBL/GenBank/DDBJ whole genome shotgun (WGS) entry which is preliminary data.</text>
</comment>
<protein>
    <submittedName>
        <fullName evidence="1">Uncharacterized protein</fullName>
    </submittedName>
</protein>
<accession>A0ABR9WAN1</accession>
<organism evidence="1 2">
    <name type="scientific">Dyadobacter subterraneus</name>
    <dbReference type="NCBI Taxonomy" id="2773304"/>
    <lineage>
        <taxon>Bacteria</taxon>
        <taxon>Pseudomonadati</taxon>
        <taxon>Bacteroidota</taxon>
        <taxon>Cytophagia</taxon>
        <taxon>Cytophagales</taxon>
        <taxon>Spirosomataceae</taxon>
        <taxon>Dyadobacter</taxon>
    </lineage>
</organism>
<evidence type="ECO:0000313" key="1">
    <source>
        <dbReference type="EMBL" id="MBE9462523.1"/>
    </source>
</evidence>
<name>A0ABR9WAN1_9BACT</name>